<accession>A0ABS8ZNH7</accession>
<dbReference type="Proteomes" id="UP001521150">
    <property type="component" value="Unassembled WGS sequence"/>
</dbReference>
<organism evidence="1 2">
    <name type="scientific">Kibdelosporangium philippinense</name>
    <dbReference type="NCBI Taxonomy" id="211113"/>
    <lineage>
        <taxon>Bacteria</taxon>
        <taxon>Bacillati</taxon>
        <taxon>Actinomycetota</taxon>
        <taxon>Actinomycetes</taxon>
        <taxon>Pseudonocardiales</taxon>
        <taxon>Pseudonocardiaceae</taxon>
        <taxon>Kibdelosporangium</taxon>
    </lineage>
</organism>
<keyword evidence="2" id="KW-1185">Reference proteome</keyword>
<dbReference type="Pfam" id="PF03752">
    <property type="entry name" value="ALF"/>
    <property type="match status" value="1"/>
</dbReference>
<evidence type="ECO:0000313" key="1">
    <source>
        <dbReference type="EMBL" id="MCE7008186.1"/>
    </source>
</evidence>
<dbReference type="RefSeq" id="WP_233729714.1">
    <property type="nucleotide sequence ID" value="NZ_JAJVCN010000003.1"/>
</dbReference>
<protein>
    <submittedName>
        <fullName evidence="1">ALF repeat-containing protein</fullName>
    </submittedName>
</protein>
<reference evidence="1 2" key="1">
    <citation type="submission" date="2021-12" db="EMBL/GenBank/DDBJ databases">
        <title>Genome sequence of Kibdelosporangium philippinense ATCC 49844.</title>
        <authorList>
            <person name="Fedorov E.A."/>
            <person name="Omeragic M."/>
            <person name="Shalygina K.F."/>
            <person name="Maclea K.S."/>
        </authorList>
    </citation>
    <scope>NUCLEOTIDE SEQUENCE [LARGE SCALE GENOMIC DNA]</scope>
    <source>
        <strain evidence="1 2">ATCC 49844</strain>
    </source>
</reference>
<evidence type="ECO:0000313" key="2">
    <source>
        <dbReference type="Proteomes" id="UP001521150"/>
    </source>
</evidence>
<gene>
    <name evidence="1" type="ORF">LWC34_36015</name>
</gene>
<dbReference type="EMBL" id="JAJVCN010000003">
    <property type="protein sequence ID" value="MCE7008186.1"/>
    <property type="molecule type" value="Genomic_DNA"/>
</dbReference>
<proteinExistence type="predicted"/>
<comment type="caution">
    <text evidence="1">The sequence shown here is derived from an EMBL/GenBank/DDBJ whole genome shotgun (WGS) entry which is preliminary data.</text>
</comment>
<sequence>MQERAEVNRVRVMMVLGAGGPEVKRAAQTALDAGDTAIEQFLATGYLEAAKKDAEAREKFLADEEARQKAADALSELAKKSVRANEARRC</sequence>
<name>A0ABS8ZNH7_9PSEU</name>
<dbReference type="InterPro" id="IPR005506">
    <property type="entry name" value="DUF312_ALF"/>
</dbReference>